<evidence type="ECO:0000313" key="1">
    <source>
        <dbReference type="EMBL" id="JAE36535.1"/>
    </source>
</evidence>
<dbReference type="EMBL" id="GBRH01161361">
    <property type="protein sequence ID" value="JAE36535.1"/>
    <property type="molecule type" value="Transcribed_RNA"/>
</dbReference>
<accession>A0A0A9HH83</accession>
<name>A0A0A9HH83_ARUDO</name>
<reference evidence="1" key="1">
    <citation type="submission" date="2014-09" db="EMBL/GenBank/DDBJ databases">
        <authorList>
            <person name="Magalhaes I.L.F."/>
            <person name="Oliveira U."/>
            <person name="Santos F.R."/>
            <person name="Vidigal T.H.D.A."/>
            <person name="Brescovit A.D."/>
            <person name="Santos A.J."/>
        </authorList>
    </citation>
    <scope>NUCLEOTIDE SEQUENCE</scope>
    <source>
        <tissue evidence="1">Shoot tissue taken approximately 20 cm above the soil surface</tissue>
    </source>
</reference>
<sequence>MRYEGAGRITRAPCG</sequence>
<protein>
    <submittedName>
        <fullName evidence="1">Uncharacterized protein</fullName>
    </submittedName>
</protein>
<reference evidence="1" key="2">
    <citation type="journal article" date="2015" name="Data Brief">
        <title>Shoot transcriptome of the giant reed, Arundo donax.</title>
        <authorList>
            <person name="Barrero R.A."/>
            <person name="Guerrero F.D."/>
            <person name="Moolhuijzen P."/>
            <person name="Goolsby J.A."/>
            <person name="Tidwell J."/>
            <person name="Bellgard S.E."/>
            <person name="Bellgard M.I."/>
        </authorList>
    </citation>
    <scope>NUCLEOTIDE SEQUENCE</scope>
    <source>
        <tissue evidence="1">Shoot tissue taken approximately 20 cm above the soil surface</tissue>
    </source>
</reference>
<proteinExistence type="predicted"/>
<organism evidence="1">
    <name type="scientific">Arundo donax</name>
    <name type="common">Giant reed</name>
    <name type="synonym">Donax arundinaceus</name>
    <dbReference type="NCBI Taxonomy" id="35708"/>
    <lineage>
        <taxon>Eukaryota</taxon>
        <taxon>Viridiplantae</taxon>
        <taxon>Streptophyta</taxon>
        <taxon>Embryophyta</taxon>
        <taxon>Tracheophyta</taxon>
        <taxon>Spermatophyta</taxon>
        <taxon>Magnoliopsida</taxon>
        <taxon>Liliopsida</taxon>
        <taxon>Poales</taxon>
        <taxon>Poaceae</taxon>
        <taxon>PACMAD clade</taxon>
        <taxon>Arundinoideae</taxon>
        <taxon>Arundineae</taxon>
        <taxon>Arundo</taxon>
    </lineage>
</organism>